<evidence type="ECO:0000256" key="1">
    <source>
        <dbReference type="SAM" id="Phobius"/>
    </source>
</evidence>
<keyword evidence="3" id="KW-1185">Reference proteome</keyword>
<gene>
    <name evidence="2" type="ORF">Atai01_02650</name>
</gene>
<keyword evidence="1" id="KW-0812">Transmembrane</keyword>
<comment type="caution">
    <text evidence="2">The sequence shown here is derived from an EMBL/GenBank/DDBJ whole genome shotgun (WGS) entry which is preliminary data.</text>
</comment>
<evidence type="ECO:0000313" key="2">
    <source>
        <dbReference type="EMBL" id="GLY63646.1"/>
    </source>
</evidence>
<keyword evidence="1" id="KW-0472">Membrane</keyword>
<dbReference type="Proteomes" id="UP001165136">
    <property type="component" value="Unassembled WGS sequence"/>
</dbReference>
<proteinExistence type="predicted"/>
<evidence type="ECO:0000313" key="3">
    <source>
        <dbReference type="Proteomes" id="UP001165136"/>
    </source>
</evidence>
<organism evidence="2 3">
    <name type="scientific">Amycolatopsis taiwanensis</name>
    <dbReference type="NCBI Taxonomy" id="342230"/>
    <lineage>
        <taxon>Bacteria</taxon>
        <taxon>Bacillati</taxon>
        <taxon>Actinomycetota</taxon>
        <taxon>Actinomycetes</taxon>
        <taxon>Pseudonocardiales</taxon>
        <taxon>Pseudonocardiaceae</taxon>
        <taxon>Amycolatopsis</taxon>
    </lineage>
</organism>
<accession>A0A9W6QW06</accession>
<sequence>MAELADSLGRLFVRGKEHDQLLGASVKVTAVTGALGVVLACSSRLLLTRKSLALPGCRVRFVSTPASLAANMQVRPATCET</sequence>
<keyword evidence="1" id="KW-1133">Transmembrane helix</keyword>
<reference evidence="2" key="1">
    <citation type="submission" date="2023-03" db="EMBL/GenBank/DDBJ databases">
        <title>Amycolatopsis taiwanensis NBRC 103393.</title>
        <authorList>
            <person name="Ichikawa N."/>
            <person name="Sato H."/>
            <person name="Tonouchi N."/>
        </authorList>
    </citation>
    <scope>NUCLEOTIDE SEQUENCE</scope>
    <source>
        <strain evidence="2">NBRC 103393</strain>
    </source>
</reference>
<name>A0A9W6QW06_9PSEU</name>
<dbReference type="EMBL" id="BSTI01000001">
    <property type="protein sequence ID" value="GLY63646.1"/>
    <property type="molecule type" value="Genomic_DNA"/>
</dbReference>
<dbReference type="AlphaFoldDB" id="A0A9W6QW06"/>
<feature type="transmembrane region" description="Helical" evidence="1">
    <location>
        <begin position="20"/>
        <end position="41"/>
    </location>
</feature>
<protein>
    <submittedName>
        <fullName evidence="2">Uncharacterized protein</fullName>
    </submittedName>
</protein>